<reference evidence="1 2" key="1">
    <citation type="submission" date="2021-03" db="EMBL/GenBank/DDBJ databases">
        <title>novel species isolated from a fishpond in China.</title>
        <authorList>
            <person name="Lu H."/>
            <person name="Cai Z."/>
        </authorList>
    </citation>
    <scope>NUCLEOTIDE SEQUENCE [LARGE SCALE GENOMIC DNA]</scope>
    <source>
        <strain evidence="1 2">JCM 31546</strain>
    </source>
</reference>
<dbReference type="Gene3D" id="3.40.50.1820">
    <property type="entry name" value="alpha/beta hydrolase"/>
    <property type="match status" value="1"/>
</dbReference>
<dbReference type="PANTHER" id="PTHR48098:SF1">
    <property type="entry name" value="DIACYLGLYCEROL ACYLTRANSFERASE_MYCOLYLTRANSFERASE AG85A"/>
    <property type="match status" value="1"/>
</dbReference>
<dbReference type="Proteomes" id="UP000664698">
    <property type="component" value="Unassembled WGS sequence"/>
</dbReference>
<dbReference type="InterPro" id="IPR050583">
    <property type="entry name" value="Mycobacterial_A85_antigen"/>
</dbReference>
<evidence type="ECO:0000313" key="2">
    <source>
        <dbReference type="Proteomes" id="UP000664698"/>
    </source>
</evidence>
<keyword evidence="2" id="KW-1185">Reference proteome</keyword>
<dbReference type="SUPFAM" id="SSF53474">
    <property type="entry name" value="alpha/beta-Hydrolases"/>
    <property type="match status" value="1"/>
</dbReference>
<accession>A0ABS3BZH5</accession>
<dbReference type="Pfam" id="PF00756">
    <property type="entry name" value="Esterase"/>
    <property type="match status" value="1"/>
</dbReference>
<comment type="caution">
    <text evidence="1">The sequence shown here is derived from an EMBL/GenBank/DDBJ whole genome shotgun (WGS) entry which is preliminary data.</text>
</comment>
<gene>
    <name evidence="1" type="ORF">J0A67_19805</name>
</gene>
<dbReference type="InterPro" id="IPR029058">
    <property type="entry name" value="AB_hydrolase_fold"/>
</dbReference>
<protein>
    <submittedName>
        <fullName evidence="1">Esterase family protein</fullName>
    </submittedName>
</protein>
<organism evidence="1 2">
    <name type="scientific">Algoriphagus aestuariicola</name>
    <dbReference type="NCBI Taxonomy" id="1852016"/>
    <lineage>
        <taxon>Bacteria</taxon>
        <taxon>Pseudomonadati</taxon>
        <taxon>Bacteroidota</taxon>
        <taxon>Cytophagia</taxon>
        <taxon>Cytophagales</taxon>
        <taxon>Cyclobacteriaceae</taxon>
        <taxon>Algoriphagus</taxon>
    </lineage>
</organism>
<dbReference type="InterPro" id="IPR000801">
    <property type="entry name" value="Esterase-like"/>
</dbReference>
<name>A0ABS3BZH5_9BACT</name>
<dbReference type="EMBL" id="JAFKCW010000005">
    <property type="protein sequence ID" value="MBN7803129.1"/>
    <property type="molecule type" value="Genomic_DNA"/>
</dbReference>
<dbReference type="PANTHER" id="PTHR48098">
    <property type="entry name" value="ENTEROCHELIN ESTERASE-RELATED"/>
    <property type="match status" value="1"/>
</dbReference>
<sequence length="337" mass="38646">MLFFISFLVPTLGQISKGKVVQTQIQSQALINPMGENPNRNASIYLPPGYESSTHSYPVIYFLHGFMGDDTMLNFMAPLLDFAISTKKIRPVIVVIPDEKTSYEGSFYSNSEIFGKWEDFTAIELVKFIDENYRTIATKESRGITGHSMGGYGALKIAMHHPDTFSSVYALSPGALTIVREYGPNSDTFKELSRLKSMEEVNKSYFGKVIIAFGRSWSPNPNKPPFYCDLPFEYWGEELIVHPEILEKWHANMPVHMIDENLENLKKLKAIKLDWGRNSGERFTQMCQMFSQRLENVGVKHFAEEYIGTHTSDIYTQDGRIPQQMLPFFDFYLNFEN</sequence>
<evidence type="ECO:0000313" key="1">
    <source>
        <dbReference type="EMBL" id="MBN7803129.1"/>
    </source>
</evidence>
<proteinExistence type="predicted"/>